<dbReference type="PANTHER" id="PTHR45754">
    <property type="entry name" value="METHYLENETETRAHYDROFOLATE REDUCTASE"/>
    <property type="match status" value="1"/>
</dbReference>
<comment type="caution">
    <text evidence="11">The sequence shown here is derived from an EMBL/GenBank/DDBJ whole genome shotgun (WGS) entry which is preliminary data.</text>
</comment>
<dbReference type="GO" id="GO:0009086">
    <property type="term" value="P:methionine biosynthetic process"/>
    <property type="evidence" value="ECO:0007669"/>
    <property type="project" value="TreeGrafter"/>
</dbReference>
<evidence type="ECO:0000256" key="6">
    <source>
        <dbReference type="ARBA" id="ARBA00023002"/>
    </source>
</evidence>
<dbReference type="Pfam" id="PF02219">
    <property type="entry name" value="MTHFR"/>
    <property type="match status" value="1"/>
</dbReference>
<dbReference type="GO" id="GO:0071949">
    <property type="term" value="F:FAD binding"/>
    <property type="evidence" value="ECO:0007669"/>
    <property type="project" value="TreeGrafter"/>
</dbReference>
<evidence type="ECO:0000256" key="9">
    <source>
        <dbReference type="RuleBase" id="RU004254"/>
    </source>
</evidence>
<comment type="pathway">
    <text evidence="2 9">One-carbon metabolism; tetrahydrofolate interconversion.</text>
</comment>
<evidence type="ECO:0000313" key="12">
    <source>
        <dbReference type="Proteomes" id="UP000663864"/>
    </source>
</evidence>
<keyword evidence="6" id="KW-0560">Oxidoreductase</keyword>
<comment type="similarity">
    <text evidence="3">Belongs to the methylenetetrahydrofolate reductase family.</text>
</comment>
<dbReference type="EC" id="1.5.1.53" evidence="7"/>
<dbReference type="UniPathway" id="UPA00193"/>
<reference evidence="11" key="1">
    <citation type="submission" date="2021-02" db="EMBL/GenBank/DDBJ databases">
        <authorList>
            <person name="Nowell W R."/>
        </authorList>
    </citation>
    <scope>NUCLEOTIDE SEQUENCE</scope>
</reference>
<dbReference type="Proteomes" id="UP000663864">
    <property type="component" value="Unassembled WGS sequence"/>
</dbReference>
<evidence type="ECO:0000256" key="3">
    <source>
        <dbReference type="ARBA" id="ARBA00006743"/>
    </source>
</evidence>
<evidence type="ECO:0000256" key="5">
    <source>
        <dbReference type="ARBA" id="ARBA00022827"/>
    </source>
</evidence>
<comment type="cofactor">
    <cofactor evidence="1">
        <name>FAD</name>
        <dbReference type="ChEBI" id="CHEBI:57692"/>
    </cofactor>
</comment>
<sequence length="679" mass="77333">MEFTVSDNQAVPNNHKINGVETHLQSTCDLNGFKRIESEGANISAKGCCLQPIKYVSLKEKILKRIADHDRWYSLEFFPPRTPSGAANLIGCFDRIAAGQPLFCDITWHPAGDPASNKETSSMMIANTMLNYCGIDTMLHITCYGAKKANMLEYLYKAKDCGIRNLLALRGDPLVGEEWDAEKSDFRYAVDLVKFIRQHFGDYFVICVAGYPQGHPDSTSYEDDLSYLKKKVDCGADFIITQLFFQPETFLKFESDCRAIGITCPIIPGILPIQGFASLRNIVRLAMKIFIKDVFLQKLDVPKEILACIEPIKDNDEAIRNFGVQTCLDLCRTLLESGKVDGLHFYTLNREFATIEILKKLGLWLEEQTLRALPWKKTSFSHARSKENVRPIFWSIRPKSYVHRTSNWNEFPNGRWGLSSAPSFGALTDYHLFYMKIDATRDELLDEWGRELTCEQDVWNMFACYVGGEKNSLNKVVRHFPWTDDELALETGLIRKELVEFNSQGILTINSQPAVNGKPSLDPVVGWGTPNGYVYQKAYLEFFTNEGNIPALRAVLKKFPGVNYHFVNKSGEISETNADDEQPIAVTWGVFAGREIIQPTVVDPVSFMIWKDEAFSLWTERWGKLYEQESCSRAIIDKIANTYFLVNLVDNDYPQGSCLWQILDSMFEYQKLSNKHIDS</sequence>
<dbReference type="NCBIfam" id="TIGR00677">
    <property type="entry name" value="fadh2_euk"/>
    <property type="match status" value="1"/>
</dbReference>
<evidence type="ECO:0000313" key="11">
    <source>
        <dbReference type="EMBL" id="CAF0996062.1"/>
    </source>
</evidence>
<dbReference type="PANTHER" id="PTHR45754:SF3">
    <property type="entry name" value="METHYLENETETRAHYDROFOLATE REDUCTASE (NADPH)"/>
    <property type="match status" value="1"/>
</dbReference>
<dbReference type="InterPro" id="IPR004621">
    <property type="entry name" value="Fadh2_euk"/>
</dbReference>
<gene>
    <name evidence="11" type="ORF">ZHD862_LOCUS12276</name>
</gene>
<dbReference type="CDD" id="cd00537">
    <property type="entry name" value="MTHFR"/>
    <property type="match status" value="1"/>
</dbReference>
<name>A0A814GGC0_9BILA</name>
<protein>
    <recommendedName>
        <fullName evidence="7">methylenetetrahydrofolate reductase (NADPH)</fullName>
        <ecNumber evidence="7">1.5.1.53</ecNumber>
    </recommendedName>
</protein>
<dbReference type="Pfam" id="PF21895">
    <property type="entry name" value="MTHFR_C"/>
    <property type="match status" value="1"/>
</dbReference>
<evidence type="ECO:0000256" key="4">
    <source>
        <dbReference type="ARBA" id="ARBA00022630"/>
    </source>
</evidence>
<evidence type="ECO:0000256" key="8">
    <source>
        <dbReference type="ARBA" id="ARBA00047751"/>
    </source>
</evidence>
<dbReference type="EMBL" id="CAJNOT010000479">
    <property type="protein sequence ID" value="CAF0996062.1"/>
    <property type="molecule type" value="Genomic_DNA"/>
</dbReference>
<accession>A0A814GGC0</accession>
<dbReference type="InterPro" id="IPR053806">
    <property type="entry name" value="MTHFR_C"/>
</dbReference>
<feature type="domain" description="MTHFR SAM-binding regulatory" evidence="10">
    <location>
        <begin position="371"/>
        <end position="669"/>
    </location>
</feature>
<dbReference type="GO" id="GO:0106313">
    <property type="term" value="F:methylenetetrahydrofolate reductase (NADPH) activity"/>
    <property type="evidence" value="ECO:0007669"/>
    <property type="project" value="UniProtKB-EC"/>
</dbReference>
<dbReference type="GO" id="GO:0035999">
    <property type="term" value="P:tetrahydrofolate interconversion"/>
    <property type="evidence" value="ECO:0007669"/>
    <property type="project" value="UniProtKB-UniPathway"/>
</dbReference>
<keyword evidence="5" id="KW-0274">FAD</keyword>
<evidence type="ECO:0000256" key="7">
    <source>
        <dbReference type="ARBA" id="ARBA00034530"/>
    </source>
</evidence>
<dbReference type="GO" id="GO:0005829">
    <property type="term" value="C:cytosol"/>
    <property type="evidence" value="ECO:0007669"/>
    <property type="project" value="TreeGrafter"/>
</dbReference>
<evidence type="ECO:0000256" key="2">
    <source>
        <dbReference type="ARBA" id="ARBA00004777"/>
    </source>
</evidence>
<evidence type="ECO:0000256" key="1">
    <source>
        <dbReference type="ARBA" id="ARBA00001974"/>
    </source>
</evidence>
<proteinExistence type="inferred from homology"/>
<evidence type="ECO:0000259" key="10">
    <source>
        <dbReference type="Pfam" id="PF21895"/>
    </source>
</evidence>
<dbReference type="Gene3D" id="3.20.20.220">
    <property type="match status" value="1"/>
</dbReference>
<dbReference type="SUPFAM" id="SSF51730">
    <property type="entry name" value="FAD-linked oxidoreductase"/>
    <property type="match status" value="1"/>
</dbReference>
<dbReference type="InterPro" id="IPR029041">
    <property type="entry name" value="FAD-linked_oxidoreductase-like"/>
</dbReference>
<comment type="catalytic activity">
    <reaction evidence="8">
        <text>(6S)-5-methyl-5,6,7,8-tetrahydrofolate + NADP(+) = (6R)-5,10-methylene-5,6,7,8-tetrahydrofolate + NADPH + H(+)</text>
        <dbReference type="Rhea" id="RHEA:19817"/>
        <dbReference type="ChEBI" id="CHEBI:15378"/>
        <dbReference type="ChEBI" id="CHEBI:15636"/>
        <dbReference type="ChEBI" id="CHEBI:18608"/>
        <dbReference type="ChEBI" id="CHEBI:57783"/>
        <dbReference type="ChEBI" id="CHEBI:58349"/>
        <dbReference type="EC" id="1.5.1.53"/>
    </reaction>
    <physiologicalReaction direction="right-to-left" evidence="8">
        <dbReference type="Rhea" id="RHEA:19819"/>
    </physiologicalReaction>
</comment>
<dbReference type="InterPro" id="IPR003171">
    <property type="entry name" value="Mehydrof_redctse-like"/>
</dbReference>
<organism evidence="11 12">
    <name type="scientific">Rotaria sordida</name>
    <dbReference type="NCBI Taxonomy" id="392033"/>
    <lineage>
        <taxon>Eukaryota</taxon>
        <taxon>Metazoa</taxon>
        <taxon>Spiralia</taxon>
        <taxon>Gnathifera</taxon>
        <taxon>Rotifera</taxon>
        <taxon>Eurotatoria</taxon>
        <taxon>Bdelloidea</taxon>
        <taxon>Philodinida</taxon>
        <taxon>Philodinidae</taxon>
        <taxon>Rotaria</taxon>
    </lineage>
</organism>
<keyword evidence="4" id="KW-0285">Flavoprotein</keyword>
<dbReference type="AlphaFoldDB" id="A0A814GGC0"/>